<accession>A0A7E5A253</accession>
<reference evidence="3" key="1">
    <citation type="journal article" date="2013" name="Genetics">
        <title>The draft genome and transcriptome of Panagrellus redivivus are shaped by the harsh demands of a free-living lifestyle.</title>
        <authorList>
            <person name="Srinivasan J."/>
            <person name="Dillman A.R."/>
            <person name="Macchietto M.G."/>
            <person name="Heikkinen L."/>
            <person name="Lakso M."/>
            <person name="Fracchia K.M."/>
            <person name="Antoshechkin I."/>
            <person name="Mortazavi A."/>
            <person name="Wong G."/>
            <person name="Sternberg P.W."/>
        </authorList>
    </citation>
    <scope>NUCLEOTIDE SEQUENCE [LARGE SCALE GENOMIC DNA]</scope>
    <source>
        <strain evidence="3">MT8872</strain>
    </source>
</reference>
<dbReference type="WBParaSite" id="Pan_g929.t1">
    <property type="protein sequence ID" value="Pan_g929.t1"/>
    <property type="gene ID" value="Pan_g929"/>
</dbReference>
<keyword evidence="3" id="KW-1185">Reference proteome</keyword>
<dbReference type="AlphaFoldDB" id="A0A7E5A253"/>
<reference evidence="4" key="2">
    <citation type="submission" date="2020-10" db="UniProtKB">
        <authorList>
            <consortium name="WormBaseParasite"/>
        </authorList>
    </citation>
    <scope>IDENTIFICATION</scope>
</reference>
<feature type="chain" id="PRO_5028833571" evidence="1">
    <location>
        <begin position="24"/>
        <end position="211"/>
    </location>
</feature>
<organism evidence="3 4">
    <name type="scientific">Panagrellus redivivus</name>
    <name type="common">Microworm</name>
    <dbReference type="NCBI Taxonomy" id="6233"/>
    <lineage>
        <taxon>Eukaryota</taxon>
        <taxon>Metazoa</taxon>
        <taxon>Ecdysozoa</taxon>
        <taxon>Nematoda</taxon>
        <taxon>Chromadorea</taxon>
        <taxon>Rhabditida</taxon>
        <taxon>Tylenchina</taxon>
        <taxon>Panagrolaimomorpha</taxon>
        <taxon>Panagrolaimoidea</taxon>
        <taxon>Panagrolaimidae</taxon>
        <taxon>Panagrellus</taxon>
    </lineage>
</organism>
<feature type="domain" description="Domain of unknown function DB" evidence="2">
    <location>
        <begin position="94"/>
        <end position="189"/>
    </location>
</feature>
<evidence type="ECO:0000313" key="4">
    <source>
        <dbReference type="WBParaSite" id="Pan_g929.t1"/>
    </source>
</evidence>
<dbReference type="Proteomes" id="UP000492821">
    <property type="component" value="Unassembled WGS sequence"/>
</dbReference>
<dbReference type="Pfam" id="PF01682">
    <property type="entry name" value="DB"/>
    <property type="match status" value="1"/>
</dbReference>
<sequence length="211" mass="23156">MVTLDIANMFAITFLFLISAVLVVPTASLTSVTGEQLTEFTADDLRSLCPNDYKFCAEKIAEGRCFGNSKRAGELKRKCACSCNAAHHKRIQNCCSTVGRAEMQFCLPLCAYNTTLTELGGSLGLKCVSQLTTWAYCAADAQDNTACCRAKGVPEQCLSFCKGEAPTCDVQSIFSYKPCLKEMDKITTCQKENLAQQPQFDATWEAPCDWE</sequence>
<proteinExistence type="predicted"/>
<name>A0A7E5A253_PANRE</name>
<protein>
    <submittedName>
        <fullName evidence="4">DB domain-containing protein</fullName>
    </submittedName>
</protein>
<evidence type="ECO:0000313" key="3">
    <source>
        <dbReference type="Proteomes" id="UP000492821"/>
    </source>
</evidence>
<evidence type="ECO:0000256" key="1">
    <source>
        <dbReference type="SAM" id="SignalP"/>
    </source>
</evidence>
<keyword evidence="1" id="KW-0732">Signal</keyword>
<evidence type="ECO:0000259" key="2">
    <source>
        <dbReference type="Pfam" id="PF01682"/>
    </source>
</evidence>
<feature type="signal peptide" evidence="1">
    <location>
        <begin position="1"/>
        <end position="23"/>
    </location>
</feature>
<dbReference type="InterPro" id="IPR002602">
    <property type="entry name" value="DB"/>
</dbReference>